<comment type="caution">
    <text evidence="5">The sequence shown here is derived from an EMBL/GenBank/DDBJ whole genome shotgun (WGS) entry which is preliminary data.</text>
</comment>
<dbReference type="Proteomes" id="UP000245506">
    <property type="component" value="Unassembled WGS sequence"/>
</dbReference>
<dbReference type="RefSeq" id="WP_109822884.1">
    <property type="nucleotide sequence ID" value="NZ_QGKL01000024.1"/>
</dbReference>
<sequence length="428" mass="49483">MTHSLYQDAIDILKTNDRGTYSLPTQGLYPVQFNWDSAFAALGYRFINPVRAWQEVQQLASSQWPDGMIPHIMFRGHHDGYFPGPSIWKTGQFTPTSGITQPPVLASVIRRLDDTHPLDDSIEMHDMLRRLVRWHEWFIVARQEPQTEAIAIIHPWESGRDNMSDWDSGMARVEIADLPPYTRRDLDHVDASQRPTKEQYDRYLTIIKYGRDHQWRQDHLGQHSPFRMVDPGMTAFLLRSSRDLLALLQKHQPDNQAALSTVQQHIESLDRGWKNLWNDKVNAYTCYDPVEQKHINSVSSASFLSCFAGVYEEGRHEKLMGEFDRISNKVKFMVPSFDPDHADFDAKRYWRGPVWHVINDSIGRGFAEHGETERAERIRADSEALITQSKFFEYFDPITGEGLGGKDFTWTASVYLDWVMQGADHGTD</sequence>
<name>A0A317CE37_9GAMM</name>
<dbReference type="PANTHER" id="PTHR10412:SF11">
    <property type="entry name" value="MANNOSYL-OLIGOSACCHARIDE GLUCOSIDASE"/>
    <property type="match status" value="1"/>
</dbReference>
<gene>
    <name evidence="5" type="ORF">DKT75_07920</name>
</gene>
<dbReference type="PANTHER" id="PTHR10412">
    <property type="entry name" value="MANNOSYL-OLIGOSACCHARIDE GLUCOSIDASE"/>
    <property type="match status" value="1"/>
</dbReference>
<evidence type="ECO:0000313" key="5">
    <source>
        <dbReference type="EMBL" id="PWQ96955.1"/>
    </source>
</evidence>
<evidence type="ECO:0000256" key="3">
    <source>
        <dbReference type="ARBA" id="ARBA00023295"/>
    </source>
</evidence>
<evidence type="ECO:0000256" key="2">
    <source>
        <dbReference type="ARBA" id="ARBA00022801"/>
    </source>
</evidence>
<protein>
    <recommendedName>
        <fullName evidence="4">Mannosylglycerate hydrolase MGH1-like glycoside hydrolase domain-containing protein</fullName>
    </recommendedName>
</protein>
<dbReference type="Gene3D" id="1.50.10.10">
    <property type="match status" value="1"/>
</dbReference>
<dbReference type="GO" id="GO:0009311">
    <property type="term" value="P:oligosaccharide metabolic process"/>
    <property type="evidence" value="ECO:0007669"/>
    <property type="project" value="InterPro"/>
</dbReference>
<dbReference type="OrthoDB" id="9781878at2"/>
<dbReference type="AlphaFoldDB" id="A0A317CE37"/>
<dbReference type="Pfam" id="PF22422">
    <property type="entry name" value="MGH1-like_GH"/>
    <property type="match status" value="1"/>
</dbReference>
<dbReference type="GO" id="GO:0006487">
    <property type="term" value="P:protein N-linked glycosylation"/>
    <property type="evidence" value="ECO:0007669"/>
    <property type="project" value="TreeGrafter"/>
</dbReference>
<organism evidence="5 6">
    <name type="scientific">Leucothrix arctica</name>
    <dbReference type="NCBI Taxonomy" id="1481894"/>
    <lineage>
        <taxon>Bacteria</taxon>
        <taxon>Pseudomonadati</taxon>
        <taxon>Pseudomonadota</taxon>
        <taxon>Gammaproteobacteria</taxon>
        <taxon>Thiotrichales</taxon>
        <taxon>Thiotrichaceae</taxon>
        <taxon>Leucothrix</taxon>
    </lineage>
</organism>
<proteinExistence type="inferred from homology"/>
<keyword evidence="6" id="KW-1185">Reference proteome</keyword>
<dbReference type="InterPro" id="IPR054491">
    <property type="entry name" value="MGH1-like_GH"/>
</dbReference>
<evidence type="ECO:0000259" key="4">
    <source>
        <dbReference type="Pfam" id="PF22422"/>
    </source>
</evidence>
<accession>A0A317CE37</accession>
<keyword evidence="3" id="KW-0326">Glycosidase</keyword>
<feature type="domain" description="Mannosylglycerate hydrolase MGH1-like glycoside hydrolase" evidence="4">
    <location>
        <begin position="29"/>
        <end position="411"/>
    </location>
</feature>
<keyword evidence="2" id="KW-0378">Hydrolase</keyword>
<dbReference type="SUPFAM" id="SSF48208">
    <property type="entry name" value="Six-hairpin glycosidases"/>
    <property type="match status" value="1"/>
</dbReference>
<comment type="similarity">
    <text evidence="1">Belongs to the glycosyl hydrolase 63 family.</text>
</comment>
<evidence type="ECO:0000256" key="1">
    <source>
        <dbReference type="ARBA" id="ARBA00010833"/>
    </source>
</evidence>
<dbReference type="EMBL" id="QGKL01000024">
    <property type="protein sequence ID" value="PWQ96955.1"/>
    <property type="molecule type" value="Genomic_DNA"/>
</dbReference>
<reference evidence="5 6" key="1">
    <citation type="submission" date="2018-05" db="EMBL/GenBank/DDBJ databases">
        <title>Leucothrix arctica sp. nov., isolated from Arctic seawater.</title>
        <authorList>
            <person name="Choi A."/>
            <person name="Baek K."/>
        </authorList>
    </citation>
    <scope>NUCLEOTIDE SEQUENCE [LARGE SCALE GENOMIC DNA]</scope>
    <source>
        <strain evidence="5 6">IMCC9719</strain>
    </source>
</reference>
<dbReference type="InterPro" id="IPR008928">
    <property type="entry name" value="6-hairpin_glycosidase_sf"/>
</dbReference>
<dbReference type="GO" id="GO:0004573">
    <property type="term" value="F:Glc3Man9GlcNAc2 oligosaccharide glucosidase activity"/>
    <property type="evidence" value="ECO:0007669"/>
    <property type="project" value="InterPro"/>
</dbReference>
<dbReference type="InterPro" id="IPR004888">
    <property type="entry name" value="Glycoside_hydrolase_63"/>
</dbReference>
<evidence type="ECO:0000313" key="6">
    <source>
        <dbReference type="Proteomes" id="UP000245506"/>
    </source>
</evidence>
<dbReference type="InterPro" id="IPR012341">
    <property type="entry name" value="6hp_glycosidase-like_sf"/>
</dbReference>